<keyword evidence="2" id="KW-1185">Reference proteome</keyword>
<dbReference type="InterPro" id="IPR012349">
    <property type="entry name" value="Split_barrel_FMN-bd"/>
</dbReference>
<sequence>MPDLETIAPAFVEVAHSIVWATVATVDSAGRPRTRVLHPYWEWKDGELTGYVATWQTPVKKAHLAKSPYASVAYRAEGYGDCAIAECAAAFAPDDAIRTKVWNFFQNTPEPLGYDPAAIGVPGWDGPTSPAFSVLEFRPWRLSVLTKDTLMTKGPAGAVSWP</sequence>
<gene>
    <name evidence="1" type="ORF">GCM10009765_50100</name>
</gene>
<comment type="caution">
    <text evidence="1">The sequence shown here is derived from an EMBL/GenBank/DDBJ whole genome shotgun (WGS) entry which is preliminary data.</text>
</comment>
<organism evidence="1 2">
    <name type="scientific">Fodinicola feengrottensis</name>
    <dbReference type="NCBI Taxonomy" id="435914"/>
    <lineage>
        <taxon>Bacteria</taxon>
        <taxon>Bacillati</taxon>
        <taxon>Actinomycetota</taxon>
        <taxon>Actinomycetes</taxon>
        <taxon>Mycobacteriales</taxon>
        <taxon>Fodinicola</taxon>
    </lineage>
</organism>
<evidence type="ECO:0000313" key="1">
    <source>
        <dbReference type="EMBL" id="GAA1694826.1"/>
    </source>
</evidence>
<proteinExistence type="predicted"/>
<accession>A0ABN2HXG8</accession>
<dbReference type="Gene3D" id="2.30.110.10">
    <property type="entry name" value="Electron Transport, Fmn-binding Protein, Chain A"/>
    <property type="match status" value="1"/>
</dbReference>
<reference evidence="1 2" key="1">
    <citation type="journal article" date="2019" name="Int. J. Syst. Evol. Microbiol.">
        <title>The Global Catalogue of Microorganisms (GCM) 10K type strain sequencing project: providing services to taxonomists for standard genome sequencing and annotation.</title>
        <authorList>
            <consortium name="The Broad Institute Genomics Platform"/>
            <consortium name="The Broad Institute Genome Sequencing Center for Infectious Disease"/>
            <person name="Wu L."/>
            <person name="Ma J."/>
        </authorList>
    </citation>
    <scope>NUCLEOTIDE SEQUENCE [LARGE SCALE GENOMIC DNA]</scope>
    <source>
        <strain evidence="1 2">JCM 14718</strain>
    </source>
</reference>
<name>A0ABN2HXG8_9ACTN</name>
<evidence type="ECO:0000313" key="2">
    <source>
        <dbReference type="Proteomes" id="UP001500618"/>
    </source>
</evidence>
<dbReference type="EMBL" id="BAAANY010000020">
    <property type="protein sequence ID" value="GAA1694826.1"/>
    <property type="molecule type" value="Genomic_DNA"/>
</dbReference>
<dbReference type="RefSeq" id="WP_344312920.1">
    <property type="nucleotide sequence ID" value="NZ_BAAANY010000020.1"/>
</dbReference>
<dbReference type="SUPFAM" id="SSF50475">
    <property type="entry name" value="FMN-binding split barrel"/>
    <property type="match status" value="1"/>
</dbReference>
<dbReference type="Proteomes" id="UP001500618">
    <property type="component" value="Unassembled WGS sequence"/>
</dbReference>
<protein>
    <submittedName>
        <fullName evidence="1">Pyridoxamine 5'-phosphate oxidase family protein</fullName>
    </submittedName>
</protein>